<dbReference type="InParanoid" id="A0A0N0RFP6"/>
<evidence type="ECO:0000256" key="5">
    <source>
        <dbReference type="SAM" id="SignalP"/>
    </source>
</evidence>
<dbReference type="GO" id="GO:0016020">
    <property type="term" value="C:membrane"/>
    <property type="evidence" value="ECO:0007669"/>
    <property type="project" value="InterPro"/>
</dbReference>
<sequence>MKRLFALLVVLVLALAACGGGNEEAAQTGGGTDLGGREILIGSDTAYPPFEFVDENNQIVGFDVDMMNAVCEIANCKPKFVSAQWDGIFAALAAGEFDAVVSAVTITEERDKLIDFSRPYLNAGQIITVRVDNNDITKPEDLKGHVVGVQLGTTGDIEASKYVEEENIRRYETIDLAMLALANGDIEAVVADAPTSADIVNKQFAGQLKLVGEPFTEEYYGIAINPEETAELKPAFDAALKQLIESGKLAEIAEKWGIPASAVQNLPESGLK</sequence>
<dbReference type="SMART" id="SM00062">
    <property type="entry name" value="PBPb"/>
    <property type="match status" value="1"/>
</dbReference>
<evidence type="ECO:0000256" key="4">
    <source>
        <dbReference type="RuleBase" id="RU003744"/>
    </source>
</evidence>
<dbReference type="RefSeq" id="WP_054492968.1">
    <property type="nucleotide sequence ID" value="NZ_BBZA01000113.1"/>
</dbReference>
<dbReference type="SUPFAM" id="SSF53850">
    <property type="entry name" value="Periplasmic binding protein-like II"/>
    <property type="match status" value="1"/>
</dbReference>
<dbReference type="InterPro" id="IPR001638">
    <property type="entry name" value="Solute-binding_3/MltF_N"/>
</dbReference>
<proteinExistence type="inferred from homology"/>
<reference evidence="10" key="3">
    <citation type="submission" date="2015-08" db="EMBL/GenBank/DDBJ databases">
        <title>Draft Genome Sequence of a Heterotrophic Facultative Anaerobic Bacterium Ardenticatena maritima Strain 110S.</title>
        <authorList>
            <person name="Kawaichi S."/>
            <person name="Yoshida T."/>
            <person name="Sako Y."/>
            <person name="Nakamura R."/>
        </authorList>
    </citation>
    <scope>NUCLEOTIDE SEQUENCE [LARGE SCALE GENOMIC DNA]</scope>
    <source>
        <strain evidence="10">110S</strain>
    </source>
</reference>
<dbReference type="Gene3D" id="3.40.190.10">
    <property type="entry name" value="Periplasmic binding protein-like II"/>
    <property type="match status" value="2"/>
</dbReference>
<reference evidence="8 10" key="1">
    <citation type="journal article" date="2015" name="Genome Announc.">
        <title>Draft Genome Sequence of a Heterotrophic Facultative Anaerobic Thermophilic Bacterium, Ardenticatena maritima Strain 110ST.</title>
        <authorList>
            <person name="Kawaichi S."/>
            <person name="Yoshida T."/>
            <person name="Sako Y."/>
            <person name="Nakamura R."/>
        </authorList>
    </citation>
    <scope>NUCLEOTIDE SEQUENCE [LARGE SCALE GENOMIC DNA]</scope>
    <source>
        <strain evidence="8 10">110S</strain>
    </source>
</reference>
<accession>A0A0N0RFP6</accession>
<gene>
    <name evidence="8" type="ORF">ARMA_1523</name>
    <name evidence="9" type="ORF">SE16_09600</name>
</gene>
<dbReference type="InterPro" id="IPR018313">
    <property type="entry name" value="SBP_3_CS"/>
</dbReference>
<feature type="chain" id="PRO_5010428919" evidence="5">
    <location>
        <begin position="26"/>
        <end position="272"/>
    </location>
</feature>
<feature type="domain" description="Ionotropic glutamate receptor C-terminal" evidence="7">
    <location>
        <begin position="39"/>
        <end position="259"/>
    </location>
</feature>
<evidence type="ECO:0000313" key="8">
    <source>
        <dbReference type="EMBL" id="GAP63100.1"/>
    </source>
</evidence>
<evidence type="ECO:0000259" key="7">
    <source>
        <dbReference type="SMART" id="SM00079"/>
    </source>
</evidence>
<name>A0A0N0RFP6_9CHLR</name>
<comment type="caution">
    <text evidence="8">The sequence shown here is derived from an EMBL/GenBank/DDBJ whole genome shotgun (WGS) entry which is preliminary data.</text>
</comment>
<dbReference type="PANTHER" id="PTHR35936:SF17">
    <property type="entry name" value="ARGININE-BINDING EXTRACELLULAR PROTEIN ARTP"/>
    <property type="match status" value="1"/>
</dbReference>
<evidence type="ECO:0000256" key="1">
    <source>
        <dbReference type="ARBA" id="ARBA00004196"/>
    </source>
</evidence>
<organism evidence="8 10">
    <name type="scientific">Ardenticatena maritima</name>
    <dbReference type="NCBI Taxonomy" id="872965"/>
    <lineage>
        <taxon>Bacteria</taxon>
        <taxon>Bacillati</taxon>
        <taxon>Chloroflexota</taxon>
        <taxon>Ardenticatenia</taxon>
        <taxon>Ardenticatenales</taxon>
        <taxon>Ardenticatenaceae</taxon>
        <taxon>Ardenticatena</taxon>
    </lineage>
</organism>
<dbReference type="Pfam" id="PF00497">
    <property type="entry name" value="SBP_bac_3"/>
    <property type="match status" value="1"/>
</dbReference>
<feature type="domain" description="Solute-binding protein family 3/N-terminal" evidence="6">
    <location>
        <begin position="38"/>
        <end position="259"/>
    </location>
</feature>
<dbReference type="EMBL" id="BBZA01000113">
    <property type="protein sequence ID" value="GAP63100.1"/>
    <property type="molecule type" value="Genomic_DNA"/>
</dbReference>
<evidence type="ECO:0000313" key="10">
    <source>
        <dbReference type="Proteomes" id="UP000037784"/>
    </source>
</evidence>
<evidence type="ECO:0000256" key="2">
    <source>
        <dbReference type="ARBA" id="ARBA00010333"/>
    </source>
</evidence>
<dbReference type="STRING" id="872965.SE16_09600"/>
<dbReference type="Proteomes" id="UP000037784">
    <property type="component" value="Unassembled WGS sequence"/>
</dbReference>
<dbReference type="PANTHER" id="PTHR35936">
    <property type="entry name" value="MEMBRANE-BOUND LYTIC MUREIN TRANSGLYCOSYLASE F"/>
    <property type="match status" value="1"/>
</dbReference>
<dbReference type="GO" id="GO:0015276">
    <property type="term" value="F:ligand-gated monoatomic ion channel activity"/>
    <property type="evidence" value="ECO:0007669"/>
    <property type="project" value="InterPro"/>
</dbReference>
<dbReference type="OrthoDB" id="9774451at2"/>
<comment type="similarity">
    <text evidence="2 4">Belongs to the bacterial solute-binding protein 3 family.</text>
</comment>
<dbReference type="PROSITE" id="PS01039">
    <property type="entry name" value="SBP_BACTERIAL_3"/>
    <property type="match status" value="1"/>
</dbReference>
<dbReference type="FunCoup" id="A0A0N0RFP6">
    <property type="interactions" value="80"/>
</dbReference>
<reference evidence="9 11" key="2">
    <citation type="submission" date="2015-07" db="EMBL/GenBank/DDBJ databases">
        <title>Whole genome sequence of Ardenticatena maritima DSM 23922.</title>
        <authorList>
            <person name="Hemp J."/>
            <person name="Ward L.M."/>
            <person name="Pace L.A."/>
            <person name="Fischer W.W."/>
        </authorList>
    </citation>
    <scope>NUCLEOTIDE SEQUENCE [LARGE SCALE GENOMIC DNA]</scope>
    <source>
        <strain evidence="9 11">110S</strain>
    </source>
</reference>
<feature type="signal peptide" evidence="5">
    <location>
        <begin position="1"/>
        <end position="25"/>
    </location>
</feature>
<dbReference type="EMBL" id="LGKN01000005">
    <property type="protein sequence ID" value="KPL87806.1"/>
    <property type="molecule type" value="Genomic_DNA"/>
</dbReference>
<dbReference type="PROSITE" id="PS51257">
    <property type="entry name" value="PROKAR_LIPOPROTEIN"/>
    <property type="match status" value="1"/>
</dbReference>
<dbReference type="CDD" id="cd13624">
    <property type="entry name" value="PBP2_Arg_Lys_His"/>
    <property type="match status" value="1"/>
</dbReference>
<keyword evidence="10" id="KW-1185">Reference proteome</keyword>
<evidence type="ECO:0000259" key="6">
    <source>
        <dbReference type="SMART" id="SM00062"/>
    </source>
</evidence>
<evidence type="ECO:0000313" key="9">
    <source>
        <dbReference type="EMBL" id="KPL87806.1"/>
    </source>
</evidence>
<protein>
    <submittedName>
        <fullName evidence="8">Polar amino acid transport system substrate-binding protein</fullName>
    </submittedName>
</protein>
<comment type="subcellular location">
    <subcellularLocation>
        <location evidence="1">Cell envelope</location>
    </subcellularLocation>
</comment>
<dbReference type="GO" id="GO:0030313">
    <property type="term" value="C:cell envelope"/>
    <property type="evidence" value="ECO:0007669"/>
    <property type="project" value="UniProtKB-SubCell"/>
</dbReference>
<evidence type="ECO:0000313" key="11">
    <source>
        <dbReference type="Proteomes" id="UP000050502"/>
    </source>
</evidence>
<evidence type="ECO:0000256" key="3">
    <source>
        <dbReference type="ARBA" id="ARBA00022729"/>
    </source>
</evidence>
<dbReference type="AlphaFoldDB" id="A0A0N0RFP6"/>
<dbReference type="SMART" id="SM00079">
    <property type="entry name" value="PBPe"/>
    <property type="match status" value="1"/>
</dbReference>
<keyword evidence="3 5" id="KW-0732">Signal</keyword>
<dbReference type="InterPro" id="IPR001320">
    <property type="entry name" value="Iontro_rcpt_C"/>
</dbReference>
<dbReference type="Proteomes" id="UP000050502">
    <property type="component" value="Unassembled WGS sequence"/>
</dbReference>